<dbReference type="GO" id="GO:0102559">
    <property type="term" value="F:peptide chain release factor N(5)-glutamine methyltransferase activity"/>
    <property type="evidence" value="ECO:0007669"/>
    <property type="project" value="UniProtKB-EC"/>
</dbReference>
<evidence type="ECO:0000313" key="9">
    <source>
        <dbReference type="Proteomes" id="UP000321513"/>
    </source>
</evidence>
<evidence type="ECO:0000256" key="3">
    <source>
        <dbReference type="ARBA" id="ARBA00022679"/>
    </source>
</evidence>
<keyword evidence="4" id="KW-0949">S-adenosyl-L-methionine</keyword>
<dbReference type="CDD" id="cd02440">
    <property type="entry name" value="AdoMet_MTases"/>
    <property type="match status" value="1"/>
</dbReference>
<dbReference type="InterPro" id="IPR040758">
    <property type="entry name" value="PrmC_N"/>
</dbReference>
<keyword evidence="3 8" id="KW-0808">Transferase</keyword>
<dbReference type="Pfam" id="PF17827">
    <property type="entry name" value="PrmC_N"/>
    <property type="match status" value="1"/>
</dbReference>
<evidence type="ECO:0000313" key="8">
    <source>
        <dbReference type="EMBL" id="GEO08621.1"/>
    </source>
</evidence>
<dbReference type="AlphaFoldDB" id="A0A512B9I3"/>
<comment type="caution">
    <text evidence="8">The sequence shown here is derived from an EMBL/GenBank/DDBJ whole genome shotgun (WGS) entry which is preliminary data.</text>
</comment>
<evidence type="ECO:0000256" key="2">
    <source>
        <dbReference type="ARBA" id="ARBA00022603"/>
    </source>
</evidence>
<dbReference type="NCBIfam" id="TIGR00536">
    <property type="entry name" value="hemK_fam"/>
    <property type="match status" value="1"/>
</dbReference>
<dbReference type="InterPro" id="IPR050320">
    <property type="entry name" value="N5-glutamine_MTase"/>
</dbReference>
<dbReference type="NCBIfam" id="TIGR03534">
    <property type="entry name" value="RF_mod_PrmC"/>
    <property type="match status" value="1"/>
</dbReference>
<dbReference type="OrthoDB" id="9800643at2"/>
<dbReference type="Gene3D" id="1.10.8.10">
    <property type="entry name" value="DNA helicase RuvA subunit, C-terminal domain"/>
    <property type="match status" value="1"/>
</dbReference>
<evidence type="ECO:0000256" key="5">
    <source>
        <dbReference type="ARBA" id="ARBA00048391"/>
    </source>
</evidence>
<dbReference type="InterPro" id="IPR029063">
    <property type="entry name" value="SAM-dependent_MTases_sf"/>
</dbReference>
<dbReference type="RefSeq" id="WP_147202674.1">
    <property type="nucleotide sequence ID" value="NZ_BJYT01000002.1"/>
</dbReference>
<reference evidence="8 9" key="1">
    <citation type="submission" date="2019-07" db="EMBL/GenBank/DDBJ databases">
        <title>Whole genome shotgun sequence of Segetibacter aerophilus NBRC 106135.</title>
        <authorList>
            <person name="Hosoyama A."/>
            <person name="Uohara A."/>
            <person name="Ohji S."/>
            <person name="Ichikawa N."/>
        </authorList>
    </citation>
    <scope>NUCLEOTIDE SEQUENCE [LARGE SCALE GENOMIC DNA]</scope>
    <source>
        <strain evidence="8 9">NBRC 106135</strain>
    </source>
</reference>
<name>A0A512B9I3_9BACT</name>
<protein>
    <recommendedName>
        <fullName evidence="1">peptide chain release factor N(5)-glutamine methyltransferase</fullName>
        <ecNumber evidence="1">2.1.1.297</ecNumber>
    </recommendedName>
</protein>
<dbReference type="PANTHER" id="PTHR18895:SF74">
    <property type="entry name" value="MTRF1L RELEASE FACTOR GLUTAMINE METHYLTRANSFERASE"/>
    <property type="match status" value="1"/>
</dbReference>
<keyword evidence="9" id="KW-1185">Reference proteome</keyword>
<dbReference type="SUPFAM" id="SSF53335">
    <property type="entry name" value="S-adenosyl-L-methionine-dependent methyltransferases"/>
    <property type="match status" value="1"/>
</dbReference>
<dbReference type="Gene3D" id="3.40.50.150">
    <property type="entry name" value="Vaccinia Virus protein VP39"/>
    <property type="match status" value="1"/>
</dbReference>
<dbReference type="GO" id="GO:0003676">
    <property type="term" value="F:nucleic acid binding"/>
    <property type="evidence" value="ECO:0007669"/>
    <property type="project" value="InterPro"/>
</dbReference>
<dbReference type="Proteomes" id="UP000321513">
    <property type="component" value="Unassembled WGS sequence"/>
</dbReference>
<dbReference type="InterPro" id="IPR002052">
    <property type="entry name" value="DNA_methylase_N6_adenine_CS"/>
</dbReference>
<dbReference type="InterPro" id="IPR004556">
    <property type="entry name" value="HemK-like"/>
</dbReference>
<dbReference type="PANTHER" id="PTHR18895">
    <property type="entry name" value="HEMK METHYLTRANSFERASE"/>
    <property type="match status" value="1"/>
</dbReference>
<evidence type="ECO:0000259" key="7">
    <source>
        <dbReference type="Pfam" id="PF17827"/>
    </source>
</evidence>
<dbReference type="GO" id="GO:0032259">
    <property type="term" value="P:methylation"/>
    <property type="evidence" value="ECO:0007669"/>
    <property type="project" value="UniProtKB-KW"/>
</dbReference>
<evidence type="ECO:0000256" key="4">
    <source>
        <dbReference type="ARBA" id="ARBA00022691"/>
    </source>
</evidence>
<proteinExistence type="predicted"/>
<dbReference type="EMBL" id="BJYT01000002">
    <property type="protein sequence ID" value="GEO08621.1"/>
    <property type="molecule type" value="Genomic_DNA"/>
</dbReference>
<dbReference type="InterPro" id="IPR019874">
    <property type="entry name" value="RF_methyltr_PrmC"/>
</dbReference>
<gene>
    <name evidence="8" type="primary">prmC</name>
    <name evidence="8" type="ORF">SAE01_11170</name>
</gene>
<feature type="domain" description="Methyltransferase small" evidence="6">
    <location>
        <begin position="115"/>
        <end position="201"/>
    </location>
</feature>
<comment type="catalytic activity">
    <reaction evidence="5">
        <text>L-glutaminyl-[peptide chain release factor] + S-adenosyl-L-methionine = N(5)-methyl-L-glutaminyl-[peptide chain release factor] + S-adenosyl-L-homocysteine + H(+)</text>
        <dbReference type="Rhea" id="RHEA:42896"/>
        <dbReference type="Rhea" id="RHEA-COMP:10271"/>
        <dbReference type="Rhea" id="RHEA-COMP:10272"/>
        <dbReference type="ChEBI" id="CHEBI:15378"/>
        <dbReference type="ChEBI" id="CHEBI:30011"/>
        <dbReference type="ChEBI" id="CHEBI:57856"/>
        <dbReference type="ChEBI" id="CHEBI:59789"/>
        <dbReference type="ChEBI" id="CHEBI:61891"/>
        <dbReference type="EC" id="2.1.1.297"/>
    </reaction>
</comment>
<accession>A0A512B9I3</accession>
<organism evidence="8 9">
    <name type="scientific">Segetibacter aerophilus</name>
    <dbReference type="NCBI Taxonomy" id="670293"/>
    <lineage>
        <taxon>Bacteria</taxon>
        <taxon>Pseudomonadati</taxon>
        <taxon>Bacteroidota</taxon>
        <taxon>Chitinophagia</taxon>
        <taxon>Chitinophagales</taxon>
        <taxon>Chitinophagaceae</taxon>
        <taxon>Segetibacter</taxon>
    </lineage>
</organism>
<evidence type="ECO:0000259" key="6">
    <source>
        <dbReference type="Pfam" id="PF05175"/>
    </source>
</evidence>
<dbReference type="PROSITE" id="PS00092">
    <property type="entry name" value="N6_MTASE"/>
    <property type="match status" value="1"/>
</dbReference>
<keyword evidence="2 8" id="KW-0489">Methyltransferase</keyword>
<sequence length="286" mass="32527">MTIQLAYQQLLTQLYEVYETREAANIADMVIEHVTGQRKIDRILYKDIPVSQDQQVQIEKITSELLQDRPIQYVLGEAWFMEMRLRVNENVLIPRPETEELVEWILTDIKKTGNKEISLFDIGTGSGCIPIAVRKKIPEVAVSAIDVSGDALQVAILNSIEQKVLVDFLHLDFLNEEEWNQLGKYNIIVSNPPYVKQSEQNSMRNNVLKFEPTIALFVPNEDALLFYKAIVKFAKAHLKTEGSVYVEINEALGKDVVNLFKGSGFTEVILKKDMQGKDRMVKATGP</sequence>
<dbReference type="EC" id="2.1.1.297" evidence="1"/>
<feature type="domain" description="Release factor glutamine methyltransferase N-terminal" evidence="7">
    <location>
        <begin position="20"/>
        <end position="76"/>
    </location>
</feature>
<dbReference type="InterPro" id="IPR007848">
    <property type="entry name" value="Small_mtfrase_dom"/>
</dbReference>
<evidence type="ECO:0000256" key="1">
    <source>
        <dbReference type="ARBA" id="ARBA00012771"/>
    </source>
</evidence>
<dbReference type="Pfam" id="PF05175">
    <property type="entry name" value="MTS"/>
    <property type="match status" value="1"/>
</dbReference>